<organism evidence="1 2">
    <name type="scientific">Rubrimonas cliftonensis</name>
    <dbReference type="NCBI Taxonomy" id="89524"/>
    <lineage>
        <taxon>Bacteria</taxon>
        <taxon>Pseudomonadati</taxon>
        <taxon>Pseudomonadota</taxon>
        <taxon>Alphaproteobacteria</taxon>
        <taxon>Rhodobacterales</taxon>
        <taxon>Paracoccaceae</taxon>
        <taxon>Rubrimonas</taxon>
    </lineage>
</organism>
<keyword evidence="2" id="KW-1185">Reference proteome</keyword>
<keyword evidence="1" id="KW-0489">Methyltransferase</keyword>
<dbReference type="RefSeq" id="WP_093255906.1">
    <property type="nucleotide sequence ID" value="NZ_FNQM01000021.1"/>
</dbReference>
<keyword evidence="1" id="KW-0808">Transferase</keyword>
<dbReference type="Proteomes" id="UP000198703">
    <property type="component" value="Unassembled WGS sequence"/>
</dbReference>
<dbReference type="SUPFAM" id="SSF53335">
    <property type="entry name" value="S-adenosyl-L-methionine-dependent methyltransferases"/>
    <property type="match status" value="1"/>
</dbReference>
<reference evidence="1 2" key="1">
    <citation type="submission" date="2016-10" db="EMBL/GenBank/DDBJ databases">
        <authorList>
            <person name="de Groot N.N."/>
        </authorList>
    </citation>
    <scope>NUCLEOTIDE SEQUENCE [LARGE SCALE GENOMIC DNA]</scope>
    <source>
        <strain evidence="1 2">DSM 15345</strain>
    </source>
</reference>
<dbReference type="GO" id="GO:0008168">
    <property type="term" value="F:methyltransferase activity"/>
    <property type="evidence" value="ECO:0007669"/>
    <property type="project" value="UniProtKB-KW"/>
</dbReference>
<sequence length="288" mass="32853">MSLASDLPPAFRDVAPHAAPAPIEERGFEGAAHSPYLVARLAGQKPNLYGTVKFAVVAREIRRLEKLLGRPPRVLDLGCSTSISRHYLELNRLNFEYCGVDYEDQFSPDIVMDVRELDRRRDELPWTPDVIMLLDVLEHLPGRTQDIEAVMRACDAVIPPHGVVLVIAPQLYRLDRLKLAHLHYPEHQVRFTLAEWRAIVERAMRVEKVRGVGYLSWLCYLPMLSRNYREDNGYGRLFHALRGGFFEWSPFKPLEIALTRALGWAPFLAGWSNSSLLICRKRGAAATR</sequence>
<accession>A0A1H4FE08</accession>
<dbReference type="EMBL" id="FNQM01000021">
    <property type="protein sequence ID" value="SEA95505.1"/>
    <property type="molecule type" value="Genomic_DNA"/>
</dbReference>
<gene>
    <name evidence="1" type="ORF">SAMN05444370_12126</name>
</gene>
<dbReference type="Pfam" id="PF13489">
    <property type="entry name" value="Methyltransf_23"/>
    <property type="match status" value="1"/>
</dbReference>
<dbReference type="STRING" id="89524.SAMN05444370_12126"/>
<protein>
    <submittedName>
        <fullName evidence="1">Methyltransferase domain-containing protein</fullName>
    </submittedName>
</protein>
<evidence type="ECO:0000313" key="2">
    <source>
        <dbReference type="Proteomes" id="UP000198703"/>
    </source>
</evidence>
<dbReference type="AlphaFoldDB" id="A0A1H4FE08"/>
<dbReference type="OrthoDB" id="9810247at2"/>
<dbReference type="InterPro" id="IPR029063">
    <property type="entry name" value="SAM-dependent_MTases_sf"/>
</dbReference>
<evidence type="ECO:0000313" key="1">
    <source>
        <dbReference type="EMBL" id="SEA95505.1"/>
    </source>
</evidence>
<dbReference type="GO" id="GO:0032259">
    <property type="term" value="P:methylation"/>
    <property type="evidence" value="ECO:0007669"/>
    <property type="project" value="UniProtKB-KW"/>
</dbReference>
<dbReference type="Gene3D" id="3.40.50.150">
    <property type="entry name" value="Vaccinia Virus protein VP39"/>
    <property type="match status" value="1"/>
</dbReference>
<proteinExistence type="predicted"/>
<name>A0A1H4FE08_9RHOB</name>